<dbReference type="NCBIfam" id="TIGR03010">
    <property type="entry name" value="sulf_tusC_dsrF"/>
    <property type="match status" value="1"/>
</dbReference>
<evidence type="ECO:0000313" key="3">
    <source>
        <dbReference type="Proteomes" id="UP000294380"/>
    </source>
</evidence>
<dbReference type="SUPFAM" id="SSF75169">
    <property type="entry name" value="DsrEFH-like"/>
    <property type="match status" value="1"/>
</dbReference>
<name>A0A451D669_9GAMM</name>
<dbReference type="PANTHER" id="PTHR38780">
    <property type="entry name" value="PROTEIN TUSC"/>
    <property type="match status" value="1"/>
</dbReference>
<sequence>MKSIAFIFSHSPHGDTCSKEGLDFIISCSLFYKKISLFFINDGVLQLMRHQKPELICLHNYSLSFKILLLYEITDFFFCKKSAYQRGLKDRDNFLLPVKFLNSTRIKRKINQFNFIFKW</sequence>
<dbReference type="Pfam" id="PF02635">
    <property type="entry name" value="DsrE"/>
    <property type="match status" value="1"/>
</dbReference>
<dbReference type="EMBL" id="LR217707">
    <property type="protein sequence ID" value="VFP81255.1"/>
    <property type="molecule type" value="Genomic_DNA"/>
</dbReference>
<comment type="similarity">
    <text evidence="1">Belongs to the DsrF/TusC family.</text>
</comment>
<evidence type="ECO:0000256" key="1">
    <source>
        <dbReference type="ARBA" id="ARBA00005996"/>
    </source>
</evidence>
<dbReference type="InterPro" id="IPR027396">
    <property type="entry name" value="DsrEFH-like"/>
</dbReference>
<organism evidence="2 3">
    <name type="scientific">Buchnera aphidicola</name>
    <name type="common">Cinara kochiana kochiana</name>
    <dbReference type="NCBI Taxonomy" id="2518976"/>
    <lineage>
        <taxon>Bacteria</taxon>
        <taxon>Pseudomonadati</taxon>
        <taxon>Pseudomonadota</taxon>
        <taxon>Gammaproteobacteria</taxon>
        <taxon>Enterobacterales</taxon>
        <taxon>Erwiniaceae</taxon>
        <taxon>Buchnera</taxon>
    </lineage>
</organism>
<proteinExistence type="inferred from homology"/>
<gene>
    <name evidence="2" type="primary">tusC</name>
    <name evidence="2" type="ORF">BUCIKOCA2762_356</name>
</gene>
<dbReference type="InterPro" id="IPR003787">
    <property type="entry name" value="Sulphur_relay_DsrE/F-like"/>
</dbReference>
<protein>
    <submittedName>
        <fullName evidence="2">Protein TusC</fullName>
    </submittedName>
</protein>
<reference evidence="2 3" key="1">
    <citation type="submission" date="2019-02" db="EMBL/GenBank/DDBJ databases">
        <authorList>
            <person name="Manzano-Marin A."/>
            <person name="Manzano-Marin A."/>
        </authorList>
    </citation>
    <scope>NUCLEOTIDE SEQUENCE [LARGE SCALE GENOMIC DNA]</scope>
    <source>
        <strain evidence="2 3">BuCikochiana</strain>
    </source>
</reference>
<dbReference type="NCBIfam" id="NF001238">
    <property type="entry name" value="PRK00211.1"/>
    <property type="match status" value="1"/>
</dbReference>
<dbReference type="Proteomes" id="UP000294380">
    <property type="component" value="Chromosome"/>
</dbReference>
<evidence type="ECO:0000313" key="2">
    <source>
        <dbReference type="EMBL" id="VFP81255.1"/>
    </source>
</evidence>
<dbReference type="PANTHER" id="PTHR38780:SF1">
    <property type="entry name" value="PROTEIN TUSC"/>
    <property type="match status" value="1"/>
</dbReference>
<dbReference type="Gene3D" id="3.40.1260.10">
    <property type="entry name" value="DsrEFH-like"/>
    <property type="match status" value="1"/>
</dbReference>
<dbReference type="InterPro" id="IPR017462">
    <property type="entry name" value="Sulphur_relay_TusC/DsrF"/>
</dbReference>
<dbReference type="AlphaFoldDB" id="A0A451D669"/>
<accession>A0A451D669</accession>